<dbReference type="AlphaFoldDB" id="A0AA41UZG1"/>
<evidence type="ECO:0000313" key="1">
    <source>
        <dbReference type="EMBL" id="MCL7025832.1"/>
    </source>
</evidence>
<proteinExistence type="predicted"/>
<feature type="non-terminal residue" evidence="1">
    <location>
        <position position="199"/>
    </location>
</feature>
<protein>
    <submittedName>
        <fullName evidence="1">Uncharacterized protein</fullName>
    </submittedName>
</protein>
<dbReference type="Proteomes" id="UP001177140">
    <property type="component" value="Unassembled WGS sequence"/>
</dbReference>
<reference evidence="1" key="1">
    <citation type="submission" date="2022-03" db="EMBL/GenBank/DDBJ databases">
        <title>A functionally conserved STORR gene fusion in Papaver species that diverged 16.8 million years ago.</title>
        <authorList>
            <person name="Catania T."/>
        </authorList>
    </citation>
    <scope>NUCLEOTIDE SEQUENCE</scope>
    <source>
        <strain evidence="1">S-191538</strain>
    </source>
</reference>
<comment type="caution">
    <text evidence="1">The sequence shown here is derived from an EMBL/GenBank/DDBJ whole genome shotgun (WGS) entry which is preliminary data.</text>
</comment>
<dbReference type="EMBL" id="JAJJMA010049524">
    <property type="protein sequence ID" value="MCL7025832.1"/>
    <property type="molecule type" value="Genomic_DNA"/>
</dbReference>
<evidence type="ECO:0000313" key="2">
    <source>
        <dbReference type="Proteomes" id="UP001177140"/>
    </source>
</evidence>
<name>A0AA41UZG1_PAPNU</name>
<organism evidence="1 2">
    <name type="scientific">Papaver nudicaule</name>
    <name type="common">Iceland poppy</name>
    <dbReference type="NCBI Taxonomy" id="74823"/>
    <lineage>
        <taxon>Eukaryota</taxon>
        <taxon>Viridiplantae</taxon>
        <taxon>Streptophyta</taxon>
        <taxon>Embryophyta</taxon>
        <taxon>Tracheophyta</taxon>
        <taxon>Spermatophyta</taxon>
        <taxon>Magnoliopsida</taxon>
        <taxon>Ranunculales</taxon>
        <taxon>Papaveraceae</taxon>
        <taxon>Papaveroideae</taxon>
        <taxon>Papaver</taxon>
    </lineage>
</organism>
<gene>
    <name evidence="1" type="ORF">MKW94_022981</name>
</gene>
<sequence>MTLFVISNRQKELEAVFLLCKESSKAAEDVENANLDSSVLQISKVIKEKATKLEVLKSQIEPLGIFNRQTSQWEEKSAVVRLANKIQKYNRNKRWRKKKRKRVAEKLTKEHERFDQADQEADEWRAREIAKDIARRKVKKMKEIVNLKATEEIKRLESELEMVLIVEKLQELRSLRIQKLKKQGKFFSPFLTMITFNLF</sequence>
<accession>A0AA41UZG1</accession>
<dbReference type="InterPro" id="IPR052831">
    <property type="entry name" value="Apoptosis_promoter"/>
</dbReference>
<dbReference type="PANTHER" id="PTHR48190:SF2">
    <property type="entry name" value="PROGRAMMED CELL DEATH PROTEIN 7"/>
    <property type="match status" value="1"/>
</dbReference>
<keyword evidence="2" id="KW-1185">Reference proteome</keyword>
<dbReference type="PANTHER" id="PTHR48190">
    <property type="entry name" value="PROGRAMMED CELL DEATH PROTEIN 7"/>
    <property type="match status" value="1"/>
</dbReference>
<dbReference type="GO" id="GO:0005689">
    <property type="term" value="C:U12-type spliceosomal complex"/>
    <property type="evidence" value="ECO:0007669"/>
    <property type="project" value="TreeGrafter"/>
</dbReference>